<feature type="transmembrane region" description="Helical" evidence="1">
    <location>
        <begin position="280"/>
        <end position="305"/>
    </location>
</feature>
<feature type="transmembrane region" description="Helical" evidence="1">
    <location>
        <begin position="132"/>
        <end position="154"/>
    </location>
</feature>
<sequence>MRNRAHPELRAPPRRARIMPRMTPAPPRAWDRNERLGILNGWAVFTGDGFLNVSVVVVGFAARLGAPNWVIGLLPAIAAGGWMLPQLLVAARVRSLPFKLPVYRSAALVRTGTYVAMVLIAALLSHNPALCLTLFVLAMMLNALASGVSGLPFLEVVSKTVPAGRRPRFFGTRNLYGGLLAFAAGLLVRWILASDLPFPLNYALIFALGTAAFTFGYWVFGLVKEPPDPPLLALGLRGELRAIPETLRDPHFRAFLTVRLLLAGASMSEPFFAVNALRELHYPAATLGIFVMALTGAAPLSNIVWQRVAERKGSRRIIRYASVCYGLAPLYAVAVGALGLNAWAYLGVFVLSSVATQGFNLGHTNHLLNIAPEHARSRYIGTLNTLVGAALFTPVLGGLLADRVGYTPVFALSGALCAAAWWQCGKLRRDA</sequence>
<evidence type="ECO:0000256" key="1">
    <source>
        <dbReference type="SAM" id="Phobius"/>
    </source>
</evidence>
<evidence type="ECO:0000313" key="2">
    <source>
        <dbReference type="EMBL" id="GAA5441391.1"/>
    </source>
</evidence>
<keyword evidence="3" id="KW-1185">Reference proteome</keyword>
<protein>
    <recommendedName>
        <fullName evidence="4">MFS transporter</fullName>
    </recommendedName>
</protein>
<dbReference type="Gene3D" id="1.20.1250.20">
    <property type="entry name" value="MFS general substrate transporter like domains"/>
    <property type="match status" value="1"/>
</dbReference>
<feature type="transmembrane region" description="Helical" evidence="1">
    <location>
        <begin position="199"/>
        <end position="220"/>
    </location>
</feature>
<dbReference type="Pfam" id="PF07690">
    <property type="entry name" value="MFS_1"/>
    <property type="match status" value="1"/>
</dbReference>
<accession>A0ABP9UKQ1</accession>
<feature type="transmembrane region" description="Helical" evidence="1">
    <location>
        <begin position="175"/>
        <end position="193"/>
    </location>
</feature>
<comment type="caution">
    <text evidence="2">The sequence shown here is derived from an EMBL/GenBank/DDBJ whole genome shotgun (WGS) entry which is preliminary data.</text>
</comment>
<dbReference type="EMBL" id="BAABQU010000048">
    <property type="protein sequence ID" value="GAA5441391.1"/>
    <property type="molecule type" value="Genomic_DNA"/>
</dbReference>
<feature type="transmembrane region" description="Helical" evidence="1">
    <location>
        <begin position="383"/>
        <end position="400"/>
    </location>
</feature>
<proteinExistence type="predicted"/>
<keyword evidence="1" id="KW-0472">Membrane</keyword>
<gene>
    <name evidence="2" type="ORF">Dcae01_02927</name>
</gene>
<feature type="transmembrane region" description="Helical" evidence="1">
    <location>
        <begin position="68"/>
        <end position="90"/>
    </location>
</feature>
<dbReference type="InterPro" id="IPR052528">
    <property type="entry name" value="Sugar_transport-like"/>
</dbReference>
<dbReference type="InterPro" id="IPR011701">
    <property type="entry name" value="MFS"/>
</dbReference>
<dbReference type="InterPro" id="IPR036259">
    <property type="entry name" value="MFS_trans_sf"/>
</dbReference>
<dbReference type="PANTHER" id="PTHR23526">
    <property type="entry name" value="INTEGRAL MEMBRANE TRANSPORT PROTEIN-RELATED"/>
    <property type="match status" value="1"/>
</dbReference>
<feature type="transmembrane region" description="Helical" evidence="1">
    <location>
        <begin position="317"/>
        <end position="337"/>
    </location>
</feature>
<evidence type="ECO:0008006" key="4">
    <source>
        <dbReference type="Google" id="ProtNLM"/>
    </source>
</evidence>
<organism evidence="2 3">
    <name type="scientific">Deinococcus caeni</name>
    <dbReference type="NCBI Taxonomy" id="569127"/>
    <lineage>
        <taxon>Bacteria</taxon>
        <taxon>Thermotogati</taxon>
        <taxon>Deinococcota</taxon>
        <taxon>Deinococci</taxon>
        <taxon>Deinococcales</taxon>
        <taxon>Deinococcaceae</taxon>
        <taxon>Deinococcus</taxon>
    </lineage>
</organism>
<keyword evidence="1" id="KW-1133">Transmembrane helix</keyword>
<name>A0ABP9UKQ1_9DEIO</name>
<dbReference type="SUPFAM" id="SSF103473">
    <property type="entry name" value="MFS general substrate transporter"/>
    <property type="match status" value="1"/>
</dbReference>
<dbReference type="Proteomes" id="UP001423409">
    <property type="component" value="Unassembled WGS sequence"/>
</dbReference>
<feature type="transmembrane region" description="Helical" evidence="1">
    <location>
        <begin position="406"/>
        <end position="424"/>
    </location>
</feature>
<dbReference type="PANTHER" id="PTHR23526:SF1">
    <property type="entry name" value="MAJOR FACILITATOR SUPERFAMILY MFS_1"/>
    <property type="match status" value="1"/>
</dbReference>
<feature type="transmembrane region" description="Helical" evidence="1">
    <location>
        <begin position="102"/>
        <end position="126"/>
    </location>
</feature>
<evidence type="ECO:0000313" key="3">
    <source>
        <dbReference type="Proteomes" id="UP001423409"/>
    </source>
</evidence>
<feature type="transmembrane region" description="Helical" evidence="1">
    <location>
        <begin position="343"/>
        <end position="362"/>
    </location>
</feature>
<reference evidence="2 3" key="1">
    <citation type="submission" date="2024-02" db="EMBL/GenBank/DDBJ databases">
        <title>Deinococcus caeni NBRC 101312.</title>
        <authorList>
            <person name="Ichikawa N."/>
            <person name="Katano-Makiyama Y."/>
            <person name="Hidaka K."/>
        </authorList>
    </citation>
    <scope>NUCLEOTIDE SEQUENCE [LARGE SCALE GENOMIC DNA]</scope>
    <source>
        <strain evidence="2 3">NBRC 101312</strain>
    </source>
</reference>
<keyword evidence="1" id="KW-0812">Transmembrane</keyword>